<accession>A0ABV6WZM7</accession>
<gene>
    <name evidence="1" type="ORF">ACEZDB_12415</name>
</gene>
<protein>
    <submittedName>
        <fullName evidence="1">DUF4238 domain-containing protein</fullName>
    </submittedName>
</protein>
<sequence length="74" mass="8726">MEQWDIASADPRQQVGARHHTVPAFYIRRFANRQGQVRVRDRRRPTPGLCKDTDLVVKNFYTFTNLDGHCRRQA</sequence>
<organism evidence="1 2">
    <name type="scientific">Streptacidiphilus alkalitolerans</name>
    <dbReference type="NCBI Taxonomy" id="3342712"/>
    <lineage>
        <taxon>Bacteria</taxon>
        <taxon>Bacillati</taxon>
        <taxon>Actinomycetota</taxon>
        <taxon>Actinomycetes</taxon>
        <taxon>Kitasatosporales</taxon>
        <taxon>Streptomycetaceae</taxon>
        <taxon>Streptacidiphilus</taxon>
    </lineage>
</organism>
<dbReference type="RefSeq" id="WP_380552032.1">
    <property type="nucleotide sequence ID" value="NZ_JBHEZY010000004.1"/>
</dbReference>
<dbReference type="EMBL" id="JBHEZY010000004">
    <property type="protein sequence ID" value="MFC1431446.1"/>
    <property type="molecule type" value="Genomic_DNA"/>
</dbReference>
<evidence type="ECO:0000313" key="1">
    <source>
        <dbReference type="EMBL" id="MFC1431446.1"/>
    </source>
</evidence>
<comment type="caution">
    <text evidence="1">The sequence shown here is derived from an EMBL/GenBank/DDBJ whole genome shotgun (WGS) entry which is preliminary data.</text>
</comment>
<reference evidence="1 2" key="1">
    <citation type="submission" date="2024-09" db="EMBL/GenBank/DDBJ databases">
        <authorList>
            <person name="Lee S.D."/>
        </authorList>
    </citation>
    <scope>NUCLEOTIDE SEQUENCE [LARGE SCALE GENOMIC DNA]</scope>
    <source>
        <strain evidence="1 2">N1-3</strain>
    </source>
</reference>
<proteinExistence type="predicted"/>
<dbReference type="Proteomes" id="UP001592530">
    <property type="component" value="Unassembled WGS sequence"/>
</dbReference>
<evidence type="ECO:0000313" key="2">
    <source>
        <dbReference type="Proteomes" id="UP001592530"/>
    </source>
</evidence>
<name>A0ABV6WZM7_9ACTN</name>